<keyword evidence="1" id="KW-0547">Nucleotide-binding</keyword>
<dbReference type="STRING" id="446469.Sked_04770"/>
<feature type="compositionally biased region" description="Low complexity" evidence="3">
    <location>
        <begin position="299"/>
        <end position="322"/>
    </location>
</feature>
<gene>
    <name evidence="5" type="ordered locus">Sked_04770</name>
</gene>
<dbReference type="KEGG" id="ske:Sked_04770"/>
<evidence type="ECO:0000256" key="1">
    <source>
        <dbReference type="ARBA" id="ARBA00022741"/>
    </source>
</evidence>
<dbReference type="InterPro" id="IPR003439">
    <property type="entry name" value="ABC_transporter-like_ATP-bd"/>
</dbReference>
<feature type="region of interest" description="Disordered" evidence="3">
    <location>
        <begin position="291"/>
        <end position="322"/>
    </location>
</feature>
<reference evidence="5 6" key="1">
    <citation type="journal article" date="2009" name="Stand. Genomic Sci.">
        <title>Complete genome sequence of Sanguibacter keddieii type strain (ST-74).</title>
        <authorList>
            <person name="Ivanova N."/>
            <person name="Sikorski J."/>
            <person name="Sims D."/>
            <person name="Brettin T."/>
            <person name="Detter J.C."/>
            <person name="Han C."/>
            <person name="Lapidus A."/>
            <person name="Copeland A."/>
            <person name="Glavina Del Rio T."/>
            <person name="Nolan M."/>
            <person name="Chen F."/>
            <person name="Lucas S."/>
            <person name="Tice H."/>
            <person name="Cheng J.F."/>
            <person name="Bruce D."/>
            <person name="Goodwin L."/>
            <person name="Pitluck S."/>
            <person name="Pati A."/>
            <person name="Mavromatis K."/>
            <person name="Chen A."/>
            <person name="Palaniappan K."/>
            <person name="D'haeseleer P."/>
            <person name="Chain P."/>
            <person name="Bristow J."/>
            <person name="Eisen J.A."/>
            <person name="Markowitz V."/>
            <person name="Hugenholtz P."/>
            <person name="Goker M."/>
            <person name="Pukall R."/>
            <person name="Klenk H.P."/>
            <person name="Kyrpides N.C."/>
        </authorList>
    </citation>
    <scope>NUCLEOTIDE SEQUENCE [LARGE SCALE GENOMIC DNA]</scope>
    <source>
        <strain evidence="6">ATCC 51767 / DSM 10542 / NCFB 3025 / ST-74</strain>
    </source>
</reference>
<name>D1BKG2_SANKS</name>
<dbReference type="AlphaFoldDB" id="D1BKG2"/>
<accession>D1BKG2</accession>
<dbReference type="RefSeq" id="WP_012865508.1">
    <property type="nucleotide sequence ID" value="NC_013521.1"/>
</dbReference>
<dbReference type="InterPro" id="IPR003593">
    <property type="entry name" value="AAA+_ATPase"/>
</dbReference>
<dbReference type="eggNOG" id="COG1131">
    <property type="taxonomic scope" value="Bacteria"/>
</dbReference>
<dbReference type="PROSITE" id="PS50893">
    <property type="entry name" value="ABC_TRANSPORTER_2"/>
    <property type="match status" value="1"/>
</dbReference>
<feature type="domain" description="ABC transporter" evidence="4">
    <location>
        <begin position="1"/>
        <end position="230"/>
    </location>
</feature>
<dbReference type="EMBL" id="CP001819">
    <property type="protein sequence ID" value="ACZ20439.1"/>
    <property type="molecule type" value="Genomic_DNA"/>
</dbReference>
<dbReference type="Pfam" id="PF00005">
    <property type="entry name" value="ABC_tran"/>
    <property type="match status" value="1"/>
</dbReference>
<proteinExistence type="predicted"/>
<evidence type="ECO:0000313" key="5">
    <source>
        <dbReference type="EMBL" id="ACZ20439.1"/>
    </source>
</evidence>
<organism evidence="5 6">
    <name type="scientific">Sanguibacter keddieii (strain ATCC 51767 / DSM 10542 / NCFB 3025 / ST-74)</name>
    <dbReference type="NCBI Taxonomy" id="446469"/>
    <lineage>
        <taxon>Bacteria</taxon>
        <taxon>Bacillati</taxon>
        <taxon>Actinomycetota</taxon>
        <taxon>Actinomycetes</taxon>
        <taxon>Micrococcales</taxon>
        <taxon>Sanguibacteraceae</taxon>
        <taxon>Sanguibacter</taxon>
    </lineage>
</organism>
<dbReference type="PANTHER" id="PTHR43158:SF5">
    <property type="entry name" value="ABC TRANSPORTER, ATP-BINDING PROTEIN"/>
    <property type="match status" value="1"/>
</dbReference>
<evidence type="ECO:0000313" key="6">
    <source>
        <dbReference type="Proteomes" id="UP000000322"/>
    </source>
</evidence>
<dbReference type="GO" id="GO:0016887">
    <property type="term" value="F:ATP hydrolysis activity"/>
    <property type="evidence" value="ECO:0007669"/>
    <property type="project" value="InterPro"/>
</dbReference>
<dbReference type="InterPro" id="IPR027417">
    <property type="entry name" value="P-loop_NTPase"/>
</dbReference>
<keyword evidence="6" id="KW-1185">Reference proteome</keyword>
<evidence type="ECO:0000256" key="2">
    <source>
        <dbReference type="ARBA" id="ARBA00022840"/>
    </source>
</evidence>
<dbReference type="SMART" id="SM00382">
    <property type="entry name" value="AAA"/>
    <property type="match status" value="1"/>
</dbReference>
<protein>
    <submittedName>
        <fullName evidence="5">ABC-type multidrug transport system, ATPase component</fullName>
    </submittedName>
</protein>
<keyword evidence="2" id="KW-0067">ATP-binding</keyword>
<dbReference type="HOGENOM" id="CLU_000604_1_2_11"/>
<dbReference type="SUPFAM" id="SSF52540">
    <property type="entry name" value="P-loop containing nucleoside triphosphate hydrolases"/>
    <property type="match status" value="1"/>
</dbReference>
<evidence type="ECO:0000259" key="4">
    <source>
        <dbReference type="PROSITE" id="PS50893"/>
    </source>
</evidence>
<dbReference type="PANTHER" id="PTHR43158">
    <property type="entry name" value="SKFA PEPTIDE EXPORT ATP-BINDING PROTEIN SKFE"/>
    <property type="match status" value="1"/>
</dbReference>
<evidence type="ECO:0000256" key="3">
    <source>
        <dbReference type="SAM" id="MobiDB-lite"/>
    </source>
</evidence>
<dbReference type="Gene3D" id="3.40.50.300">
    <property type="entry name" value="P-loop containing nucleotide triphosphate hydrolases"/>
    <property type="match status" value="1"/>
</dbReference>
<dbReference type="GO" id="GO:0005524">
    <property type="term" value="F:ATP binding"/>
    <property type="evidence" value="ECO:0007669"/>
    <property type="project" value="UniProtKB-KW"/>
</dbReference>
<dbReference type="OrthoDB" id="9804819at2"/>
<sequence length="322" mass="34429">MTGFSVELRGVGVTFDRPALQGVDLTLAPGVVHGLLGRNGSGKTTLLSLLAAFRRPTRGTVLVDGEDPFENERVLEGTCFVRESGDVMDDEKVSVNLDFVEGMRPAFDRAYAEDLLDQFEVPLSTKIGSLSRGQKSAVGASTGLAARAPLTILDEVYLGMDAPSRYRFYEALLRDYVEHPRTVVLSSHLIGELDRVLEQVTILHRGGVLLTDTADSLRERGSTFTGPRAVVDDVVADLAIDVLARTELGGTSQVTVVGHLDAQVLERVRRAGLEVGPVALQDLFVHLTDGRGEPGSVPTTTGKTTAAATAAATTTTTEEVDR</sequence>
<dbReference type="Proteomes" id="UP000000322">
    <property type="component" value="Chromosome"/>
</dbReference>